<gene>
    <name evidence="1" type="ORF">O1611_g9229</name>
</gene>
<keyword evidence="2" id="KW-1185">Reference proteome</keyword>
<protein>
    <submittedName>
        <fullName evidence="1">Uncharacterized protein</fullName>
    </submittedName>
</protein>
<comment type="caution">
    <text evidence="1">The sequence shown here is derived from an EMBL/GenBank/DDBJ whole genome shotgun (WGS) entry which is preliminary data.</text>
</comment>
<evidence type="ECO:0000313" key="1">
    <source>
        <dbReference type="EMBL" id="KAJ8124411.1"/>
    </source>
</evidence>
<evidence type="ECO:0000313" key="2">
    <source>
        <dbReference type="Proteomes" id="UP001153332"/>
    </source>
</evidence>
<dbReference type="EMBL" id="JAPUUL010003043">
    <property type="protein sequence ID" value="KAJ8124411.1"/>
    <property type="molecule type" value="Genomic_DNA"/>
</dbReference>
<dbReference type="Proteomes" id="UP001153332">
    <property type="component" value="Unassembled WGS sequence"/>
</dbReference>
<reference evidence="1" key="1">
    <citation type="submission" date="2022-12" db="EMBL/GenBank/DDBJ databases">
        <title>Genome Sequence of Lasiodiplodia mahajangana.</title>
        <authorList>
            <person name="Buettner E."/>
        </authorList>
    </citation>
    <scope>NUCLEOTIDE SEQUENCE</scope>
    <source>
        <strain evidence="1">VT137</strain>
    </source>
</reference>
<organism evidence="1 2">
    <name type="scientific">Lasiodiplodia mahajangana</name>
    <dbReference type="NCBI Taxonomy" id="1108764"/>
    <lineage>
        <taxon>Eukaryota</taxon>
        <taxon>Fungi</taxon>
        <taxon>Dikarya</taxon>
        <taxon>Ascomycota</taxon>
        <taxon>Pezizomycotina</taxon>
        <taxon>Dothideomycetes</taxon>
        <taxon>Dothideomycetes incertae sedis</taxon>
        <taxon>Botryosphaeriales</taxon>
        <taxon>Botryosphaeriaceae</taxon>
        <taxon>Lasiodiplodia</taxon>
    </lineage>
</organism>
<proteinExistence type="predicted"/>
<sequence>MPGQQIRTEVSLIGSHEELPLDHDTNIAGFKSTYQTLDSNGNQPPGIYHGFLYVTKWWLWELCGISLSIGSVVAVLALAASIDGKFLSDWKFPLSPNTIVSVLVTISKTSMLLALGEGLSQAKWLDFWRAQRPLSNISGYEDASRGPLGALTFIYTNLRRKTAKVASLGATVSILVLLIGPSAQQIVAVDTVSVSQRGLYSSIKVSNKFDVSSIYETDANALALHRALFDGLFNTDISLGFTCQSGNCSWPDFTTLALCSSCVDVTETTNVTALPYDGYDSGAIIFAINFTFHTPSGFMFSYNVSPGPRSVPIFENNDAFGYRDIANLSIVESQVRFTFDNVTDDASLVSLAVSQQGISQFANNILSELDKKLWDSGNPESLEFNESTTTAKHANTTITECQIRWCARTYQNTSVIHGALSDTVIREQKLLVLIDETETITHPGTSYYISTPGDSWGHGSESIYPFTDSTFLVPDGDSTGYVQSLLASYLELSGVESSPGWTALQYGNNVSDRIKIVTDSLTNAIQTSRDSIDALGTVWVQVPIITIHWAWLSLPAGLVIMTAIFAATVAMASYRRNVPVWKSSIIPFIFHGFEDWTIDELRDMRQGCLEEKSDMETKAETMRVRLARNEFGESRLIRSDM</sequence>
<accession>A0ACC2JAK4</accession>
<name>A0ACC2JAK4_9PEZI</name>